<evidence type="ECO:0000256" key="1">
    <source>
        <dbReference type="SAM" id="MobiDB-lite"/>
    </source>
</evidence>
<comment type="caution">
    <text evidence="2">The sequence shown here is derived from an EMBL/GenBank/DDBJ whole genome shotgun (WGS) entry which is preliminary data.</text>
</comment>
<feature type="region of interest" description="Disordered" evidence="1">
    <location>
        <begin position="141"/>
        <end position="271"/>
    </location>
</feature>
<feature type="compositionally biased region" description="Basic and acidic residues" evidence="1">
    <location>
        <begin position="532"/>
        <end position="544"/>
    </location>
</feature>
<organism evidence="2 3">
    <name type="scientific">Mugilogobius chulae</name>
    <name type="common">yellowstripe goby</name>
    <dbReference type="NCBI Taxonomy" id="88201"/>
    <lineage>
        <taxon>Eukaryota</taxon>
        <taxon>Metazoa</taxon>
        <taxon>Chordata</taxon>
        <taxon>Craniata</taxon>
        <taxon>Vertebrata</taxon>
        <taxon>Euteleostomi</taxon>
        <taxon>Actinopterygii</taxon>
        <taxon>Neopterygii</taxon>
        <taxon>Teleostei</taxon>
        <taxon>Neoteleostei</taxon>
        <taxon>Acanthomorphata</taxon>
        <taxon>Gobiaria</taxon>
        <taxon>Gobiiformes</taxon>
        <taxon>Gobioidei</taxon>
        <taxon>Gobiidae</taxon>
        <taxon>Gobionellinae</taxon>
        <taxon>Mugilogobius</taxon>
    </lineage>
</organism>
<feature type="compositionally biased region" description="Basic and acidic residues" evidence="1">
    <location>
        <begin position="141"/>
        <end position="234"/>
    </location>
</feature>
<proteinExistence type="predicted"/>
<reference evidence="3" key="1">
    <citation type="submission" date="2024-04" db="EMBL/GenBank/DDBJ databases">
        <title>Salinicola lusitanus LLJ914,a marine bacterium isolated from the Okinawa Trough.</title>
        <authorList>
            <person name="Li J."/>
        </authorList>
    </citation>
    <scope>NUCLEOTIDE SEQUENCE [LARGE SCALE GENOMIC DNA]</scope>
</reference>
<gene>
    <name evidence="2" type="ORF">WMY93_010421</name>
</gene>
<dbReference type="PANTHER" id="PTHR21616:SF2">
    <property type="entry name" value="CENTROSOME AND SPINDLE POLE-ASSOCIATED PROTEIN 1"/>
    <property type="match status" value="1"/>
</dbReference>
<evidence type="ECO:0008006" key="4">
    <source>
        <dbReference type="Google" id="ProtNLM"/>
    </source>
</evidence>
<dbReference type="GO" id="GO:0000922">
    <property type="term" value="C:spindle pole"/>
    <property type="evidence" value="ECO:0007669"/>
    <property type="project" value="InterPro"/>
</dbReference>
<evidence type="ECO:0000313" key="2">
    <source>
        <dbReference type="EMBL" id="KAK7919137.1"/>
    </source>
</evidence>
<dbReference type="InterPro" id="IPR026708">
    <property type="entry name" value="CSPP1"/>
</dbReference>
<name>A0AAW0PAY2_9GOBI</name>
<dbReference type="GO" id="GO:0005874">
    <property type="term" value="C:microtubule"/>
    <property type="evidence" value="ECO:0007669"/>
    <property type="project" value="InterPro"/>
</dbReference>
<protein>
    <recommendedName>
        <fullName evidence="4">Centrosome and spindle pole associated protein 1</fullName>
    </recommendedName>
</protein>
<feature type="compositionally biased region" description="Low complexity" evidence="1">
    <location>
        <begin position="1"/>
        <end position="12"/>
    </location>
</feature>
<evidence type="ECO:0000313" key="3">
    <source>
        <dbReference type="Proteomes" id="UP001460270"/>
    </source>
</evidence>
<feature type="compositionally biased region" description="Basic and acidic residues" evidence="1">
    <location>
        <begin position="458"/>
        <end position="471"/>
    </location>
</feature>
<dbReference type="GO" id="GO:0032467">
    <property type="term" value="P:positive regulation of cytokinesis"/>
    <property type="evidence" value="ECO:0007669"/>
    <property type="project" value="InterPro"/>
</dbReference>
<feature type="region of interest" description="Disordered" evidence="1">
    <location>
        <begin position="429"/>
        <end position="544"/>
    </location>
</feature>
<dbReference type="Proteomes" id="UP001460270">
    <property type="component" value="Unassembled WGS sequence"/>
</dbReference>
<dbReference type="AlphaFoldDB" id="A0AAW0PAY2"/>
<keyword evidence="3" id="KW-1185">Reference proteome</keyword>
<accession>A0AAW0PAY2</accession>
<dbReference type="EMBL" id="JBBPFD010000007">
    <property type="protein sequence ID" value="KAK7919137.1"/>
    <property type="molecule type" value="Genomic_DNA"/>
</dbReference>
<feature type="region of interest" description="Disordered" evidence="1">
    <location>
        <begin position="1"/>
        <end position="94"/>
    </location>
</feature>
<feature type="compositionally biased region" description="Basic and acidic residues" evidence="1">
    <location>
        <begin position="55"/>
        <end position="83"/>
    </location>
</feature>
<sequence>MTDPGPAGAEASGAGGEAEIRGSSGGGHEEKPALGERRGGAPLRDSTGNLIADLKQMHRQNEEAYSRPEQSRAALRPESDPNERVNGTVSVCSDPDTIDRINGFTHVQTPQFARGCVFSTPPSQQQIQEQDKYKAYLKLQIDEKMRKKAEERERMRLEEEKEEKRLAEQRARIQKEFEEEQERKRRKEQEQKAKNEELIQLAEERKREAERKKREEEERESEALRRRQERERQTHVTQVCREPSPPIPTLQKKLGPAAFSPRPPTVESQQSILPLSERSLSGLQSPPVPARRNQLRAAGEQRDVFCELSALRRQLRTEQKRLEGRLQQERDWDLISPLSDRLRERPQVDVFDMARLRLQAPVRRPSSRSTEPKNLLQIHDSLQLKYNDYFDFSPTHHNDDYLRSVLGSSSRCSLLESESAFIEPLGEVSPALSSPEQKRPVLSARERRRQAKAQDVVSSEHKQDFPLHTENRLQQQEQSRSRNHRNRAVIGRRGAVSGRRGNSEAVDVSDEDSPDPESVQRNTWRRLGTSDSLDRPIRRERLVT</sequence>
<dbReference type="GO" id="GO:0005813">
    <property type="term" value="C:centrosome"/>
    <property type="evidence" value="ECO:0007669"/>
    <property type="project" value="InterPro"/>
</dbReference>
<feature type="compositionally biased region" description="Basic and acidic residues" evidence="1">
    <location>
        <begin position="27"/>
        <end position="39"/>
    </location>
</feature>
<dbReference type="PANTHER" id="PTHR21616">
    <property type="entry name" value="CENTROSOME SPINDLE POLE ASSOCIATED PROTEIN"/>
    <property type="match status" value="1"/>
</dbReference>